<evidence type="ECO:0000313" key="4">
    <source>
        <dbReference type="Proteomes" id="UP000827986"/>
    </source>
</evidence>
<accession>A0A9D4B5G7</accession>
<dbReference type="InterPro" id="IPR020904">
    <property type="entry name" value="Sc_DH/Rdtase_CS"/>
</dbReference>
<dbReference type="InterPro" id="IPR002347">
    <property type="entry name" value="SDR_fam"/>
</dbReference>
<dbReference type="Pfam" id="PF13561">
    <property type="entry name" value="adh_short_C2"/>
    <property type="match status" value="1"/>
</dbReference>
<dbReference type="PANTHER" id="PTHR43943">
    <property type="entry name" value="DEHYDROGENASE/REDUCTASE (SDR FAMILY) MEMBER 4"/>
    <property type="match status" value="1"/>
</dbReference>
<keyword evidence="2" id="KW-0560">Oxidoreductase</keyword>
<evidence type="ECO:0000256" key="1">
    <source>
        <dbReference type="ARBA" id="ARBA00006484"/>
    </source>
</evidence>
<dbReference type="InterPro" id="IPR036291">
    <property type="entry name" value="NAD(P)-bd_dom_sf"/>
</dbReference>
<keyword evidence="4" id="KW-1185">Reference proteome</keyword>
<dbReference type="Gene3D" id="3.40.50.720">
    <property type="entry name" value="NAD(P)-binding Rossmann-like Domain"/>
    <property type="match status" value="1"/>
</dbReference>
<dbReference type="EMBL" id="JAHDVG010000467">
    <property type="protein sequence ID" value="KAH1182113.1"/>
    <property type="molecule type" value="Genomic_DNA"/>
</dbReference>
<dbReference type="Proteomes" id="UP000827986">
    <property type="component" value="Unassembled WGS sequence"/>
</dbReference>
<dbReference type="PROSITE" id="PS00061">
    <property type="entry name" value="ADH_SHORT"/>
    <property type="match status" value="1"/>
</dbReference>
<dbReference type="SUPFAM" id="SSF51735">
    <property type="entry name" value="NAD(P)-binding Rossmann-fold domains"/>
    <property type="match status" value="1"/>
</dbReference>
<dbReference type="GO" id="GO:0004090">
    <property type="term" value="F:carbonyl reductase (NADPH) activity"/>
    <property type="evidence" value="ECO:0007669"/>
    <property type="project" value="TreeGrafter"/>
</dbReference>
<evidence type="ECO:0000256" key="2">
    <source>
        <dbReference type="ARBA" id="ARBA00023002"/>
    </source>
</evidence>
<reference evidence="3" key="1">
    <citation type="submission" date="2021-09" db="EMBL/GenBank/DDBJ databases">
        <title>The genome of Mauremys mutica provides insights into the evolution of semi-aquatic lifestyle.</title>
        <authorList>
            <person name="Gong S."/>
            <person name="Gao Y."/>
        </authorList>
    </citation>
    <scope>NUCLEOTIDE SEQUENCE</scope>
    <source>
        <strain evidence="3">MM-2020</strain>
        <tissue evidence="3">Muscle</tissue>
    </source>
</reference>
<evidence type="ECO:0000313" key="3">
    <source>
        <dbReference type="EMBL" id="KAH1182113.1"/>
    </source>
</evidence>
<sequence>MGWFIALVVTHSALNFSTNATAKRETRRVSFLLGCARVAKFFLQLQLRTGKIKIKPVFTDRKENPALERHGGIDTLVSNAGVNPFLRSTLDASEDVRNKTLQVTVMVLALPVSLVVPHTEKGAGWLVGAGQGLAVLIPPPQALGPYSVSKKALLGLTKALAPERGARNVRINGLAPGIIQTRLSSAVEKSGLLYHCRAPVGDNSRMSV</sequence>
<name>A0A9D4B5G7_9SAUR</name>
<dbReference type="PRINTS" id="PR00080">
    <property type="entry name" value="SDRFAMILY"/>
</dbReference>
<proteinExistence type="inferred from homology"/>
<comment type="similarity">
    <text evidence="1">Belongs to the short-chain dehydrogenases/reductases (SDR) family.</text>
</comment>
<protein>
    <submittedName>
        <fullName evidence="3">Uncharacterized protein</fullName>
    </submittedName>
</protein>
<gene>
    <name evidence="3" type="ORF">KIL84_009867</name>
</gene>
<comment type="caution">
    <text evidence="3">The sequence shown here is derived from an EMBL/GenBank/DDBJ whole genome shotgun (WGS) entry which is preliminary data.</text>
</comment>
<dbReference type="PANTHER" id="PTHR43943:SF2">
    <property type="entry name" value="DEHYDROGENASE_REDUCTASE 4"/>
    <property type="match status" value="1"/>
</dbReference>
<organism evidence="3 4">
    <name type="scientific">Mauremys mutica</name>
    <name type="common">yellowpond turtle</name>
    <dbReference type="NCBI Taxonomy" id="74926"/>
    <lineage>
        <taxon>Eukaryota</taxon>
        <taxon>Metazoa</taxon>
        <taxon>Chordata</taxon>
        <taxon>Craniata</taxon>
        <taxon>Vertebrata</taxon>
        <taxon>Euteleostomi</taxon>
        <taxon>Archelosauria</taxon>
        <taxon>Testudinata</taxon>
        <taxon>Testudines</taxon>
        <taxon>Cryptodira</taxon>
        <taxon>Durocryptodira</taxon>
        <taxon>Testudinoidea</taxon>
        <taxon>Geoemydidae</taxon>
        <taxon>Geoemydinae</taxon>
        <taxon>Mauremys</taxon>
    </lineage>
</organism>
<dbReference type="AlphaFoldDB" id="A0A9D4B5G7"/>
<dbReference type="PRINTS" id="PR00081">
    <property type="entry name" value="GDHRDH"/>
</dbReference>